<evidence type="ECO:0000256" key="4">
    <source>
        <dbReference type="SAM" id="SignalP"/>
    </source>
</evidence>
<organism evidence="6 7">
    <name type="scientific">Novipirellula artificiosorum</name>
    <dbReference type="NCBI Taxonomy" id="2528016"/>
    <lineage>
        <taxon>Bacteria</taxon>
        <taxon>Pseudomonadati</taxon>
        <taxon>Planctomycetota</taxon>
        <taxon>Planctomycetia</taxon>
        <taxon>Pirellulales</taxon>
        <taxon>Pirellulaceae</taxon>
        <taxon>Novipirellula</taxon>
    </lineage>
</organism>
<feature type="chain" id="PRO_5023002504" evidence="4">
    <location>
        <begin position="25"/>
        <end position="575"/>
    </location>
</feature>
<dbReference type="PIRSF" id="PIRSF002741">
    <property type="entry name" value="MppA"/>
    <property type="match status" value="1"/>
</dbReference>
<dbReference type="Gene3D" id="3.40.190.10">
    <property type="entry name" value="Periplasmic binding protein-like II"/>
    <property type="match status" value="1"/>
</dbReference>
<name>A0A5C6DGS8_9BACT</name>
<evidence type="ECO:0000259" key="5">
    <source>
        <dbReference type="Pfam" id="PF00496"/>
    </source>
</evidence>
<keyword evidence="2" id="KW-0813">Transport</keyword>
<dbReference type="PANTHER" id="PTHR30290">
    <property type="entry name" value="PERIPLASMIC BINDING COMPONENT OF ABC TRANSPORTER"/>
    <property type="match status" value="1"/>
</dbReference>
<dbReference type="AlphaFoldDB" id="A0A5C6DGS8"/>
<dbReference type="Proteomes" id="UP000319143">
    <property type="component" value="Unassembled WGS sequence"/>
</dbReference>
<evidence type="ECO:0000256" key="1">
    <source>
        <dbReference type="ARBA" id="ARBA00005695"/>
    </source>
</evidence>
<comment type="similarity">
    <text evidence="1">Belongs to the bacterial solute-binding protein 5 family.</text>
</comment>
<dbReference type="GO" id="GO:1904680">
    <property type="term" value="F:peptide transmembrane transporter activity"/>
    <property type="evidence" value="ECO:0007669"/>
    <property type="project" value="TreeGrafter"/>
</dbReference>
<dbReference type="InterPro" id="IPR000914">
    <property type="entry name" value="SBP_5_dom"/>
</dbReference>
<keyword evidence="3 4" id="KW-0732">Signal</keyword>
<dbReference type="EMBL" id="SJPV01000008">
    <property type="protein sequence ID" value="TWU34286.1"/>
    <property type="molecule type" value="Genomic_DNA"/>
</dbReference>
<dbReference type="PANTHER" id="PTHR30290:SF9">
    <property type="entry name" value="OLIGOPEPTIDE-BINDING PROTEIN APPA"/>
    <property type="match status" value="1"/>
</dbReference>
<evidence type="ECO:0000313" key="6">
    <source>
        <dbReference type="EMBL" id="TWU34286.1"/>
    </source>
</evidence>
<feature type="domain" description="Solute-binding protein family 5" evidence="5">
    <location>
        <begin position="93"/>
        <end position="454"/>
    </location>
</feature>
<proteinExistence type="inferred from homology"/>
<feature type="signal peptide" evidence="4">
    <location>
        <begin position="1"/>
        <end position="24"/>
    </location>
</feature>
<evidence type="ECO:0000313" key="7">
    <source>
        <dbReference type="Proteomes" id="UP000319143"/>
    </source>
</evidence>
<dbReference type="GO" id="GO:0015833">
    <property type="term" value="P:peptide transport"/>
    <property type="evidence" value="ECO:0007669"/>
    <property type="project" value="TreeGrafter"/>
</dbReference>
<dbReference type="OrthoDB" id="9796817at2"/>
<comment type="caution">
    <text evidence="6">The sequence shown here is derived from an EMBL/GenBank/DDBJ whole genome shotgun (WGS) entry which is preliminary data.</text>
</comment>
<dbReference type="InterPro" id="IPR039424">
    <property type="entry name" value="SBP_5"/>
</dbReference>
<reference evidence="6 7" key="1">
    <citation type="submission" date="2019-02" db="EMBL/GenBank/DDBJ databases">
        <title>Deep-cultivation of Planctomycetes and their phenomic and genomic characterization uncovers novel biology.</title>
        <authorList>
            <person name="Wiegand S."/>
            <person name="Jogler M."/>
            <person name="Boedeker C."/>
            <person name="Pinto D."/>
            <person name="Vollmers J."/>
            <person name="Rivas-Marin E."/>
            <person name="Kohn T."/>
            <person name="Peeters S.H."/>
            <person name="Heuer A."/>
            <person name="Rast P."/>
            <person name="Oberbeckmann S."/>
            <person name="Bunk B."/>
            <person name="Jeske O."/>
            <person name="Meyerdierks A."/>
            <person name="Storesund J.E."/>
            <person name="Kallscheuer N."/>
            <person name="Luecker S."/>
            <person name="Lage O.M."/>
            <person name="Pohl T."/>
            <person name="Merkel B.J."/>
            <person name="Hornburger P."/>
            <person name="Mueller R.-W."/>
            <person name="Bruemmer F."/>
            <person name="Labrenz M."/>
            <person name="Spormann A.M."/>
            <person name="Op Den Camp H."/>
            <person name="Overmann J."/>
            <person name="Amann R."/>
            <person name="Jetten M.S.M."/>
            <person name="Mascher T."/>
            <person name="Medema M.H."/>
            <person name="Devos D.P."/>
            <person name="Kaster A.-K."/>
            <person name="Ovreas L."/>
            <person name="Rohde M."/>
            <person name="Galperin M.Y."/>
            <person name="Jogler C."/>
        </authorList>
    </citation>
    <scope>NUCLEOTIDE SEQUENCE [LARGE SCALE GENOMIC DNA]</scope>
    <source>
        <strain evidence="6 7">Poly41</strain>
    </source>
</reference>
<dbReference type="Pfam" id="PF00496">
    <property type="entry name" value="SBP_bac_5"/>
    <property type="match status" value="1"/>
</dbReference>
<keyword evidence="7" id="KW-1185">Reference proteome</keyword>
<evidence type="ECO:0000256" key="3">
    <source>
        <dbReference type="ARBA" id="ARBA00022729"/>
    </source>
</evidence>
<protein>
    <submittedName>
        <fullName evidence="6">Glutathione-binding protein GsiB</fullName>
    </submittedName>
</protein>
<gene>
    <name evidence="6" type="primary">gsiB</name>
    <name evidence="6" type="ORF">Poly41_44330</name>
</gene>
<dbReference type="SUPFAM" id="SSF53850">
    <property type="entry name" value="Periplasmic binding protein-like II"/>
    <property type="match status" value="1"/>
</dbReference>
<dbReference type="GO" id="GO:0043190">
    <property type="term" value="C:ATP-binding cassette (ABC) transporter complex"/>
    <property type="evidence" value="ECO:0007669"/>
    <property type="project" value="InterPro"/>
</dbReference>
<dbReference type="CDD" id="cd00995">
    <property type="entry name" value="PBP2_NikA_DppA_OppA_like"/>
    <property type="match status" value="1"/>
</dbReference>
<dbReference type="Gene3D" id="3.10.105.10">
    <property type="entry name" value="Dipeptide-binding Protein, Domain 3"/>
    <property type="match status" value="1"/>
</dbReference>
<dbReference type="InterPro" id="IPR030678">
    <property type="entry name" value="Peptide/Ni-bd"/>
</dbReference>
<sequence length="575" mass="65932" precursor="true">MSFHSVLHSTAIRLLGVCLLSVFAARLDAQENPQRIEPIKLKPDDAPRRGLSKVVAGSHVKVFIPSLPYLYTSHSINGALIKPSDHDQGWEYDMAVSHQQIDETTYEFKLRQGVKFQDGSPFNADAVVMNMDAFKEQPVTYSKINQVFDFAEKIDDETVRFHLTEKYGCFMNDLIWMQFYTKEYLDLNGGWNGKASCPNLSRAGPYGLGPYELTEGYIEGDRHSPKAVLKANPYYWDPSYPKVETITVYTQLDTLRAKNAALYEEGMVDIASIPPEHKVETILSPHAKLVVSPSNDNIAIHINMINGNPRLRETAVRRALNEALHQQNLLVFAFEREGVLSPTLASPHFPGVREVAEKLRPYSEVESPYSQRKRAELQRILQGLRLKVLTQDRFLSMWRGIETQLGYVGVTLDVKVVLSEKEIFEPLLSTNAGQNEEQWDLLVWGNDDWFFNHPFTAFFVYRTHNVWSTVYPDSIMDEYIEEMFRASVGTPEFVDISRKIMRRAYDEAYMLFVPTPHKVFAVNKEVVFRPYKMACFPLWKVQVTPDHWSLRKGTMDESMKQPVQITRIQVKEGGS</sequence>
<dbReference type="RefSeq" id="WP_146528688.1">
    <property type="nucleotide sequence ID" value="NZ_SJPV01000008.1"/>
</dbReference>
<evidence type="ECO:0000256" key="2">
    <source>
        <dbReference type="ARBA" id="ARBA00022448"/>
    </source>
</evidence>
<dbReference type="GO" id="GO:0030288">
    <property type="term" value="C:outer membrane-bounded periplasmic space"/>
    <property type="evidence" value="ECO:0007669"/>
    <property type="project" value="UniProtKB-ARBA"/>
</dbReference>
<accession>A0A5C6DGS8</accession>